<organism evidence="1 2">
    <name type="scientific">Gordonia amicalis</name>
    <dbReference type="NCBI Taxonomy" id="89053"/>
    <lineage>
        <taxon>Bacteria</taxon>
        <taxon>Bacillati</taxon>
        <taxon>Actinomycetota</taxon>
        <taxon>Actinomycetes</taxon>
        <taxon>Mycobacteriales</taxon>
        <taxon>Gordoniaceae</taxon>
        <taxon>Gordonia</taxon>
    </lineage>
</organism>
<protein>
    <recommendedName>
        <fullName evidence="3">ABM domain-containing protein</fullName>
    </recommendedName>
</protein>
<dbReference type="RefSeq" id="WP_096273962.1">
    <property type="nucleotide sequence ID" value="NZ_CP091855.1"/>
</dbReference>
<comment type="caution">
    <text evidence="1">The sequence shown here is derived from an EMBL/GenBank/DDBJ whole genome shotgun (WGS) entry which is preliminary data.</text>
</comment>
<dbReference type="GeneID" id="77173000"/>
<gene>
    <name evidence="1" type="ORF">R3P94_02140</name>
</gene>
<evidence type="ECO:0000313" key="2">
    <source>
        <dbReference type="Proteomes" id="UP001185779"/>
    </source>
</evidence>
<proteinExistence type="predicted"/>
<sequence length="109" mass="11892">MYQLRITDTIPDFDAWRRAFDGYERVRADNGVLAYRVMRSVTDPTEVTIELDFADVARTRAYVGVLEKIWSTAGSRGVSVAHGTPTVHEVVVAKAIDPAASEAAGSHVA</sequence>
<name>A0ABU4D8W4_9ACTN</name>
<dbReference type="Proteomes" id="UP001185779">
    <property type="component" value="Unassembled WGS sequence"/>
</dbReference>
<evidence type="ECO:0008006" key="3">
    <source>
        <dbReference type="Google" id="ProtNLM"/>
    </source>
</evidence>
<dbReference type="EMBL" id="JAWLKI010000001">
    <property type="protein sequence ID" value="MDV6306153.1"/>
    <property type="molecule type" value="Genomic_DNA"/>
</dbReference>
<keyword evidence="2" id="KW-1185">Reference proteome</keyword>
<evidence type="ECO:0000313" key="1">
    <source>
        <dbReference type="EMBL" id="MDV6306153.1"/>
    </source>
</evidence>
<reference evidence="1 2" key="1">
    <citation type="submission" date="2023-10" db="EMBL/GenBank/DDBJ databases">
        <title>Development of a sustainable strategy for remediation of hydrocarbon-contaminated territories based on the waste exchange concept.</title>
        <authorList>
            <person name="Krivoruchko A."/>
        </authorList>
    </citation>
    <scope>NUCLEOTIDE SEQUENCE [LARGE SCALE GENOMIC DNA]</scope>
    <source>
        <strain evidence="1 2">IEGM 1266</strain>
    </source>
</reference>
<accession>A0ABU4D8W4</accession>